<reference evidence="1 2" key="1">
    <citation type="submission" date="2020-02" db="EMBL/GenBank/DDBJ databases">
        <authorList>
            <person name="Yang Z."/>
        </authorList>
    </citation>
    <scope>NUCLEOTIDE SEQUENCE [LARGE SCALE GENOMIC DNA]</scope>
    <source>
        <strain evidence="1 2">HX-7-9</strain>
    </source>
</reference>
<evidence type="ECO:0000313" key="1">
    <source>
        <dbReference type="EMBL" id="NDV14161.1"/>
    </source>
</evidence>
<feature type="non-terminal residue" evidence="1">
    <location>
        <position position="55"/>
    </location>
</feature>
<gene>
    <name evidence="1" type="ORF">GZH52_15430</name>
</gene>
<dbReference type="Proteomes" id="UP000482578">
    <property type="component" value="Unassembled WGS sequence"/>
</dbReference>
<evidence type="ECO:0000313" key="2">
    <source>
        <dbReference type="Proteomes" id="UP000482578"/>
    </source>
</evidence>
<protein>
    <submittedName>
        <fullName evidence="1">IS110 family transposase</fullName>
    </submittedName>
</protein>
<accession>A0A6B2KVH3</accession>
<keyword evidence="2" id="KW-1185">Reference proteome</keyword>
<name>A0A6B2KVH3_9NEIS</name>
<proteinExistence type="predicted"/>
<sequence>MANIALFGLDIGKQTFHVVGHDAQGRPVFKRQFSRNSLLEFLARQPVTRIVMEAC</sequence>
<organism evidence="1 2">
    <name type="scientific">Crenobacter caeni</name>
    <dbReference type="NCBI Taxonomy" id="2705474"/>
    <lineage>
        <taxon>Bacteria</taxon>
        <taxon>Pseudomonadati</taxon>
        <taxon>Pseudomonadota</taxon>
        <taxon>Betaproteobacteria</taxon>
        <taxon>Neisseriales</taxon>
        <taxon>Neisseriaceae</taxon>
        <taxon>Crenobacter</taxon>
    </lineage>
</organism>
<dbReference type="EMBL" id="JAAGAA010000017">
    <property type="protein sequence ID" value="NDV14161.1"/>
    <property type="molecule type" value="Genomic_DNA"/>
</dbReference>
<dbReference type="AlphaFoldDB" id="A0A6B2KVH3"/>
<comment type="caution">
    <text evidence="1">The sequence shown here is derived from an EMBL/GenBank/DDBJ whole genome shotgun (WGS) entry which is preliminary data.</text>
</comment>